<dbReference type="KEGG" id="mrk:FIT61_04160"/>
<dbReference type="PANTHER" id="PTHR47893:SF1">
    <property type="entry name" value="REGULATORY PROTEIN PCHR"/>
    <property type="match status" value="1"/>
</dbReference>
<dbReference type="InterPro" id="IPR053142">
    <property type="entry name" value="PchR_regulatory_protein"/>
</dbReference>
<evidence type="ECO:0000313" key="4">
    <source>
        <dbReference type="EMBL" id="QDD13638.1"/>
    </source>
</evidence>
<proteinExistence type="predicted"/>
<dbReference type="InterPro" id="IPR009057">
    <property type="entry name" value="Homeodomain-like_sf"/>
</dbReference>
<evidence type="ECO:0000313" key="5">
    <source>
        <dbReference type="Proteomes" id="UP000312102"/>
    </source>
</evidence>
<keyword evidence="2" id="KW-0804">Transcription</keyword>
<feature type="domain" description="HTH araC/xylS-type" evidence="3">
    <location>
        <begin position="11"/>
        <end position="111"/>
    </location>
</feature>
<dbReference type="PROSITE" id="PS01124">
    <property type="entry name" value="HTH_ARAC_FAMILY_2"/>
    <property type="match status" value="1"/>
</dbReference>
<organism evidence="4 5">
    <name type="scientific">Candidatus Methylopumilus rimovensis</name>
    <dbReference type="NCBI Taxonomy" id="2588535"/>
    <lineage>
        <taxon>Bacteria</taxon>
        <taxon>Pseudomonadati</taxon>
        <taxon>Pseudomonadota</taxon>
        <taxon>Betaproteobacteria</taxon>
        <taxon>Nitrosomonadales</taxon>
        <taxon>Methylophilaceae</taxon>
        <taxon>Candidatus Methylopumilus</taxon>
    </lineage>
</organism>
<keyword evidence="1" id="KW-0805">Transcription regulation</keyword>
<dbReference type="GO" id="GO:0043565">
    <property type="term" value="F:sequence-specific DNA binding"/>
    <property type="evidence" value="ECO:0007669"/>
    <property type="project" value="InterPro"/>
</dbReference>
<evidence type="ECO:0000256" key="1">
    <source>
        <dbReference type="ARBA" id="ARBA00023015"/>
    </source>
</evidence>
<dbReference type="AlphaFoldDB" id="A0AAE6FT89"/>
<reference evidence="4 5" key="1">
    <citation type="journal article" date="2019" name="ISME J.">
        <title>Evolution in action: habitat transition from sediment to the pelagial leads to genome streamlining in Methylophilaceae.</title>
        <authorList>
            <person name="Salcher M."/>
            <person name="Schaefle D."/>
            <person name="Kaspar M."/>
            <person name="Neuenschwander S.M."/>
            <person name="Ghai R."/>
        </authorList>
    </citation>
    <scope>NUCLEOTIDE SEQUENCE [LARGE SCALE GENOMIC DNA]</scope>
    <source>
        <strain evidence="4 5">MMS-RI-1</strain>
    </source>
</reference>
<dbReference type="SUPFAM" id="SSF46689">
    <property type="entry name" value="Homeodomain-like"/>
    <property type="match status" value="1"/>
</dbReference>
<dbReference type="GO" id="GO:0003700">
    <property type="term" value="F:DNA-binding transcription factor activity"/>
    <property type="evidence" value="ECO:0007669"/>
    <property type="project" value="InterPro"/>
</dbReference>
<gene>
    <name evidence="4" type="ORF">FIT61_04160</name>
</gene>
<dbReference type="Proteomes" id="UP000312102">
    <property type="component" value="Chromosome"/>
</dbReference>
<name>A0AAE6FT89_9PROT</name>
<accession>A0AAE6FT89</accession>
<dbReference type="InterPro" id="IPR018060">
    <property type="entry name" value="HTH_AraC"/>
</dbReference>
<dbReference type="Pfam" id="PF12833">
    <property type="entry name" value="HTH_18"/>
    <property type="match status" value="1"/>
</dbReference>
<evidence type="ECO:0000259" key="3">
    <source>
        <dbReference type="PROSITE" id="PS01124"/>
    </source>
</evidence>
<dbReference type="SMART" id="SM00342">
    <property type="entry name" value="HTH_ARAC"/>
    <property type="match status" value="1"/>
</dbReference>
<dbReference type="RefSeq" id="WP_139883437.1">
    <property type="nucleotide sequence ID" value="NZ_CP040986.1"/>
</dbReference>
<sequence length="112" mass="12907">MVHATPHKAIELAQEYIRLHLSEKITMSDLRNASGYSERSLQLLFKKHFDKTPFEYIEEERLVLAFDLIKRHKSTKKTTEIALNVGCKHLGRFSVKFKARFGIHPSVLAKAA</sequence>
<dbReference type="Gene3D" id="1.10.10.60">
    <property type="entry name" value="Homeodomain-like"/>
    <property type="match status" value="2"/>
</dbReference>
<dbReference type="EMBL" id="CP040986">
    <property type="protein sequence ID" value="QDD13638.1"/>
    <property type="molecule type" value="Genomic_DNA"/>
</dbReference>
<keyword evidence="5" id="KW-1185">Reference proteome</keyword>
<dbReference type="PANTHER" id="PTHR47893">
    <property type="entry name" value="REGULATORY PROTEIN PCHR"/>
    <property type="match status" value="1"/>
</dbReference>
<evidence type="ECO:0000256" key="2">
    <source>
        <dbReference type="ARBA" id="ARBA00023163"/>
    </source>
</evidence>
<protein>
    <submittedName>
        <fullName evidence="4">Helix-turn-helix transcriptional regulator</fullName>
    </submittedName>
</protein>